<evidence type="ECO:0000256" key="3">
    <source>
        <dbReference type="ARBA" id="ARBA00022448"/>
    </source>
</evidence>
<feature type="transmembrane region" description="Helical" evidence="8">
    <location>
        <begin position="149"/>
        <end position="175"/>
    </location>
</feature>
<evidence type="ECO:0000256" key="2">
    <source>
        <dbReference type="ARBA" id="ARBA00009773"/>
    </source>
</evidence>
<organism evidence="9 10">
    <name type="scientific">Candidatus Kaiserbacteria bacterium RIFCSPHIGHO2_02_FULL_49_11</name>
    <dbReference type="NCBI Taxonomy" id="1798489"/>
    <lineage>
        <taxon>Bacteria</taxon>
        <taxon>Candidatus Kaiseribacteriota</taxon>
    </lineage>
</organism>
<keyword evidence="4" id="KW-1003">Cell membrane</keyword>
<keyword evidence="3" id="KW-0813">Transport</keyword>
<evidence type="ECO:0008006" key="11">
    <source>
        <dbReference type="Google" id="ProtNLM"/>
    </source>
</evidence>
<evidence type="ECO:0000256" key="7">
    <source>
        <dbReference type="ARBA" id="ARBA00023136"/>
    </source>
</evidence>
<name>A0A1F6D1Z8_9BACT</name>
<evidence type="ECO:0000256" key="5">
    <source>
        <dbReference type="ARBA" id="ARBA00022692"/>
    </source>
</evidence>
<feature type="transmembrane region" description="Helical" evidence="8">
    <location>
        <begin position="292"/>
        <end position="314"/>
    </location>
</feature>
<evidence type="ECO:0000256" key="8">
    <source>
        <dbReference type="SAM" id="Phobius"/>
    </source>
</evidence>
<feature type="transmembrane region" description="Helical" evidence="8">
    <location>
        <begin position="38"/>
        <end position="58"/>
    </location>
</feature>
<comment type="caution">
    <text evidence="9">The sequence shown here is derived from an EMBL/GenBank/DDBJ whole genome shotgun (WGS) entry which is preliminary data.</text>
</comment>
<dbReference type="EMBL" id="MFLC01000005">
    <property type="protein sequence ID" value="OGG55321.1"/>
    <property type="molecule type" value="Genomic_DNA"/>
</dbReference>
<feature type="transmembrane region" description="Helical" evidence="8">
    <location>
        <begin position="65"/>
        <end position="87"/>
    </location>
</feature>
<comment type="similarity">
    <text evidence="2">Belongs to the autoinducer-2 exporter (AI-2E) (TC 2.A.86) family.</text>
</comment>
<feature type="transmembrane region" description="Helical" evidence="8">
    <location>
        <begin position="215"/>
        <end position="247"/>
    </location>
</feature>
<dbReference type="InterPro" id="IPR002549">
    <property type="entry name" value="AI-2E-like"/>
</dbReference>
<dbReference type="AlphaFoldDB" id="A0A1F6D1Z8"/>
<proteinExistence type="inferred from homology"/>
<evidence type="ECO:0000256" key="1">
    <source>
        <dbReference type="ARBA" id="ARBA00004651"/>
    </source>
</evidence>
<dbReference type="PANTHER" id="PTHR21716">
    <property type="entry name" value="TRANSMEMBRANE PROTEIN"/>
    <property type="match status" value="1"/>
</dbReference>
<dbReference type="GO" id="GO:0055085">
    <property type="term" value="P:transmembrane transport"/>
    <property type="evidence" value="ECO:0007669"/>
    <property type="project" value="TreeGrafter"/>
</dbReference>
<keyword evidence="7 8" id="KW-0472">Membrane</keyword>
<dbReference type="Proteomes" id="UP000177659">
    <property type="component" value="Unassembled WGS sequence"/>
</dbReference>
<evidence type="ECO:0000256" key="6">
    <source>
        <dbReference type="ARBA" id="ARBA00022989"/>
    </source>
</evidence>
<keyword evidence="5 8" id="KW-0812">Transmembrane</keyword>
<evidence type="ECO:0000313" key="10">
    <source>
        <dbReference type="Proteomes" id="UP000177659"/>
    </source>
</evidence>
<dbReference type="PANTHER" id="PTHR21716:SF53">
    <property type="entry name" value="PERMEASE PERM-RELATED"/>
    <property type="match status" value="1"/>
</dbReference>
<feature type="transmembrane region" description="Helical" evidence="8">
    <location>
        <begin position="259"/>
        <end position="285"/>
    </location>
</feature>
<dbReference type="Pfam" id="PF01594">
    <property type="entry name" value="AI-2E_transport"/>
    <property type="match status" value="1"/>
</dbReference>
<protein>
    <recommendedName>
        <fullName evidence="11">AI-2E family transporter</fullName>
    </recommendedName>
</protein>
<gene>
    <name evidence="9" type="ORF">A3D62_01720</name>
</gene>
<feature type="transmembrane region" description="Helical" evidence="8">
    <location>
        <begin position="12"/>
        <end position="32"/>
    </location>
</feature>
<accession>A0A1F6D1Z8</accession>
<reference evidence="9 10" key="1">
    <citation type="journal article" date="2016" name="Nat. Commun.">
        <title>Thousands of microbial genomes shed light on interconnected biogeochemical processes in an aquifer system.</title>
        <authorList>
            <person name="Anantharaman K."/>
            <person name="Brown C.T."/>
            <person name="Hug L.A."/>
            <person name="Sharon I."/>
            <person name="Castelle C.J."/>
            <person name="Probst A.J."/>
            <person name="Thomas B.C."/>
            <person name="Singh A."/>
            <person name="Wilkins M.J."/>
            <person name="Karaoz U."/>
            <person name="Brodie E.L."/>
            <person name="Williams K.H."/>
            <person name="Hubbard S.S."/>
            <person name="Banfield J.F."/>
        </authorList>
    </citation>
    <scope>NUCLEOTIDE SEQUENCE [LARGE SCALE GENOMIC DNA]</scope>
</reference>
<keyword evidence="6 8" id="KW-1133">Transmembrane helix</keyword>
<comment type="subcellular location">
    <subcellularLocation>
        <location evidence="1">Cell membrane</location>
        <topology evidence="1">Multi-pass membrane protein</topology>
    </subcellularLocation>
</comment>
<sequence length="357" mass="38988">MPNKVNEMVVHITTGTVIKSILLVLLVAAVFYLKELVLVVLTAVVIASAIEPATRWFVRHRFPRVVAVLIVYLIFFAFLLGFFYFFLPPVLSEAINFLVGLPSYLERFDSASPIENSLILGAGEVVNDFSVGGIAGELRALFSNFSQSFLSTITVVFGGVMSFVLIIVFSFYFAVQETGIDDFLRIITPLKYQKEVISLWKRSQIKIGLWMQGQLILALIVGMLVYLGLTILGVKYALLLAVIAAIFELIPVFGPILSAIPATIIGFVDGGVTIGLLVIGLYTIIQQFENHLIYPLVVTKVVGVPPLLVILALIVGAKLAGFLGIILSVPVAAVIQEFVTDLERKRARSLEKEGADA</sequence>
<evidence type="ECO:0000256" key="4">
    <source>
        <dbReference type="ARBA" id="ARBA00022475"/>
    </source>
</evidence>
<evidence type="ECO:0000313" key="9">
    <source>
        <dbReference type="EMBL" id="OGG55321.1"/>
    </source>
</evidence>
<dbReference type="GO" id="GO:0005886">
    <property type="term" value="C:plasma membrane"/>
    <property type="evidence" value="ECO:0007669"/>
    <property type="project" value="UniProtKB-SubCell"/>
</dbReference>